<dbReference type="Proteomes" id="UP000053477">
    <property type="component" value="Unassembled WGS sequence"/>
</dbReference>
<dbReference type="EMBL" id="KQ086645">
    <property type="protein sequence ID" value="KLO04210.1"/>
    <property type="molecule type" value="Genomic_DNA"/>
</dbReference>
<proteinExistence type="predicted"/>
<sequence length="233" mass="27130">MGRQRKYKSEEEVIQARRNACTRYYAMNRTAVLSRRQERRQKLAKRPSPSPSCTEESDSSPLKDSSPSPIFVEELMTLSDSSECFKCRLPMTIARQLKRARRYAPVPSRVEDSCAHWKRHLTQVTRGMESSGFLYLVYKDLLTPPFRGFLKLYEYLQLEMSIELTEEMVDDTIRFAYDRDPSGQNQPCQMAEELRSLLEQTTIPLRDLIESHRYGDLKVLRATAAEAFERNSV</sequence>
<feature type="region of interest" description="Disordered" evidence="1">
    <location>
        <begin position="35"/>
        <end position="68"/>
    </location>
</feature>
<feature type="compositionally biased region" description="Low complexity" evidence="1">
    <location>
        <begin position="59"/>
        <end position="68"/>
    </location>
</feature>
<evidence type="ECO:0008006" key="4">
    <source>
        <dbReference type="Google" id="ProtNLM"/>
    </source>
</evidence>
<protein>
    <recommendedName>
        <fullName evidence="4">Sulfotransferase domain-containing protein</fullName>
    </recommendedName>
</protein>
<dbReference type="InterPro" id="IPR027417">
    <property type="entry name" value="P-loop_NTPase"/>
</dbReference>
<evidence type="ECO:0000313" key="2">
    <source>
        <dbReference type="EMBL" id="KLO04210.1"/>
    </source>
</evidence>
<accession>A0A0H2QX84</accession>
<evidence type="ECO:0000313" key="3">
    <source>
        <dbReference type="Proteomes" id="UP000053477"/>
    </source>
</evidence>
<dbReference type="SUPFAM" id="SSF52540">
    <property type="entry name" value="P-loop containing nucleoside triphosphate hydrolases"/>
    <property type="match status" value="1"/>
</dbReference>
<dbReference type="InParanoid" id="A0A0H2QX84"/>
<gene>
    <name evidence="2" type="ORF">SCHPADRAFT_947878</name>
</gene>
<evidence type="ECO:0000256" key="1">
    <source>
        <dbReference type="SAM" id="MobiDB-lite"/>
    </source>
</evidence>
<reference evidence="2 3" key="1">
    <citation type="submission" date="2015-04" db="EMBL/GenBank/DDBJ databases">
        <title>Complete genome sequence of Schizopora paradoxa KUC8140, a cosmopolitan wood degrader in East Asia.</title>
        <authorList>
            <consortium name="DOE Joint Genome Institute"/>
            <person name="Min B."/>
            <person name="Park H."/>
            <person name="Jang Y."/>
            <person name="Kim J.-J."/>
            <person name="Kim K.H."/>
            <person name="Pangilinan J."/>
            <person name="Lipzen A."/>
            <person name="Riley R."/>
            <person name="Grigoriev I.V."/>
            <person name="Spatafora J.W."/>
            <person name="Choi I.-G."/>
        </authorList>
    </citation>
    <scope>NUCLEOTIDE SEQUENCE [LARGE SCALE GENOMIC DNA]</scope>
    <source>
        <strain evidence="2 3">KUC8140</strain>
    </source>
</reference>
<dbReference type="AlphaFoldDB" id="A0A0H2QX84"/>
<name>A0A0H2QX84_9AGAM</name>
<keyword evidence="3" id="KW-1185">Reference proteome</keyword>
<organism evidence="2 3">
    <name type="scientific">Schizopora paradoxa</name>
    <dbReference type="NCBI Taxonomy" id="27342"/>
    <lineage>
        <taxon>Eukaryota</taxon>
        <taxon>Fungi</taxon>
        <taxon>Dikarya</taxon>
        <taxon>Basidiomycota</taxon>
        <taxon>Agaricomycotina</taxon>
        <taxon>Agaricomycetes</taxon>
        <taxon>Hymenochaetales</taxon>
        <taxon>Schizoporaceae</taxon>
        <taxon>Schizopora</taxon>
    </lineage>
</organism>